<dbReference type="InterPro" id="IPR033184">
    <property type="entry name" value="PRRC2"/>
</dbReference>
<dbReference type="GO" id="GO:0030154">
    <property type="term" value="P:cell differentiation"/>
    <property type="evidence" value="ECO:0007669"/>
    <property type="project" value="TreeGrafter"/>
</dbReference>
<keyword evidence="1" id="KW-0597">Phosphoprotein</keyword>
<feature type="compositionally biased region" description="Polar residues" evidence="2">
    <location>
        <begin position="13"/>
        <end position="23"/>
    </location>
</feature>
<feature type="compositionally biased region" description="Polar residues" evidence="2">
    <location>
        <begin position="75"/>
        <end position="89"/>
    </location>
</feature>
<feature type="region of interest" description="Disordered" evidence="2">
    <location>
        <begin position="1"/>
        <end position="197"/>
    </location>
</feature>
<evidence type="ECO:0000259" key="3">
    <source>
        <dbReference type="Pfam" id="PF07001"/>
    </source>
</evidence>
<evidence type="ECO:0000313" key="5">
    <source>
        <dbReference type="Proteomes" id="UP000791440"/>
    </source>
</evidence>
<feature type="compositionally biased region" description="Polar residues" evidence="2">
    <location>
        <begin position="155"/>
        <end position="169"/>
    </location>
</feature>
<sequence length="218" mass="22518">MSALSTPGGGGTTAQSKPTSVKQKYQKLDINSLYCANRNENSEPSSTKSQLSRKHGMQSLGKVPSARRPPANLPSLKTETGQDPNANSISAATTSVVTPPTCTSQTTATTSNSSVGAGSGPSGWGAIPPLSSPHFRTEFPSLEAAAQPSHRSSDHSVPQPQLRPQTEGSWTCGGTAGVRQEPVASPTTIPATTPASQQTPAFRAILPPFVCLISIISV</sequence>
<reference evidence="4" key="2">
    <citation type="submission" date="2020-12" db="EMBL/GenBank/DDBJ databases">
        <authorList>
            <person name="Kanost M."/>
        </authorList>
    </citation>
    <scope>NUCLEOTIDE SEQUENCE</scope>
</reference>
<evidence type="ECO:0000256" key="1">
    <source>
        <dbReference type="ARBA" id="ARBA00022553"/>
    </source>
</evidence>
<dbReference type="PANTHER" id="PTHR14038">
    <property type="entry name" value="BAT2 HLA-B-ASSOCIATED TRANSCRIPT 2"/>
    <property type="match status" value="1"/>
</dbReference>
<dbReference type="Pfam" id="PF07001">
    <property type="entry name" value="BAT2_N"/>
    <property type="match status" value="1"/>
</dbReference>
<reference evidence="4" key="1">
    <citation type="journal article" date="2016" name="Insect Biochem. Mol. Biol.">
        <title>Multifaceted biological insights from a draft genome sequence of the tobacco hornworm moth, Manduca sexta.</title>
        <authorList>
            <person name="Kanost M.R."/>
            <person name="Arrese E.L."/>
            <person name="Cao X."/>
            <person name="Chen Y.R."/>
            <person name="Chellapilla S."/>
            <person name="Goldsmith M.R."/>
            <person name="Grosse-Wilde E."/>
            <person name="Heckel D.G."/>
            <person name="Herndon N."/>
            <person name="Jiang H."/>
            <person name="Papanicolaou A."/>
            <person name="Qu J."/>
            <person name="Soulages J.L."/>
            <person name="Vogel H."/>
            <person name="Walters J."/>
            <person name="Waterhouse R.M."/>
            <person name="Ahn S.J."/>
            <person name="Almeida F.C."/>
            <person name="An C."/>
            <person name="Aqrawi P."/>
            <person name="Bretschneider A."/>
            <person name="Bryant W.B."/>
            <person name="Bucks S."/>
            <person name="Chao H."/>
            <person name="Chevignon G."/>
            <person name="Christen J.M."/>
            <person name="Clarke D.F."/>
            <person name="Dittmer N.T."/>
            <person name="Ferguson L.C.F."/>
            <person name="Garavelou S."/>
            <person name="Gordon K.H.J."/>
            <person name="Gunaratna R.T."/>
            <person name="Han Y."/>
            <person name="Hauser F."/>
            <person name="He Y."/>
            <person name="Heidel-Fischer H."/>
            <person name="Hirsh A."/>
            <person name="Hu Y."/>
            <person name="Jiang H."/>
            <person name="Kalra D."/>
            <person name="Klinner C."/>
            <person name="Konig C."/>
            <person name="Kovar C."/>
            <person name="Kroll A.R."/>
            <person name="Kuwar S.S."/>
            <person name="Lee S.L."/>
            <person name="Lehman R."/>
            <person name="Li K."/>
            <person name="Li Z."/>
            <person name="Liang H."/>
            <person name="Lovelace S."/>
            <person name="Lu Z."/>
            <person name="Mansfield J.H."/>
            <person name="McCulloch K.J."/>
            <person name="Mathew T."/>
            <person name="Morton B."/>
            <person name="Muzny D.M."/>
            <person name="Neunemann D."/>
            <person name="Ongeri F."/>
            <person name="Pauchet Y."/>
            <person name="Pu L.L."/>
            <person name="Pyrousis I."/>
            <person name="Rao X.J."/>
            <person name="Redding A."/>
            <person name="Roesel C."/>
            <person name="Sanchez-Gracia A."/>
            <person name="Schaack S."/>
            <person name="Shukla A."/>
            <person name="Tetreau G."/>
            <person name="Wang Y."/>
            <person name="Xiong G.H."/>
            <person name="Traut W."/>
            <person name="Walsh T.K."/>
            <person name="Worley K.C."/>
            <person name="Wu D."/>
            <person name="Wu W."/>
            <person name="Wu Y.Q."/>
            <person name="Zhang X."/>
            <person name="Zou Z."/>
            <person name="Zucker H."/>
            <person name="Briscoe A.D."/>
            <person name="Burmester T."/>
            <person name="Clem R.J."/>
            <person name="Feyereisen R."/>
            <person name="Grimmelikhuijzen C.J.P."/>
            <person name="Hamodrakas S.J."/>
            <person name="Hansson B.S."/>
            <person name="Huguet E."/>
            <person name="Jermiin L.S."/>
            <person name="Lan Q."/>
            <person name="Lehman H.K."/>
            <person name="Lorenzen M."/>
            <person name="Merzendorfer H."/>
            <person name="Michalopoulos I."/>
            <person name="Morton D.B."/>
            <person name="Muthukrishnan S."/>
            <person name="Oakeshott J.G."/>
            <person name="Palmer W."/>
            <person name="Park Y."/>
            <person name="Passarelli A.L."/>
            <person name="Rozas J."/>
            <person name="Schwartz L.M."/>
            <person name="Smith W."/>
            <person name="Southgate A."/>
            <person name="Vilcinskas A."/>
            <person name="Vogt R."/>
            <person name="Wang P."/>
            <person name="Werren J."/>
            <person name="Yu X.Q."/>
            <person name="Zhou J.J."/>
            <person name="Brown S.J."/>
            <person name="Scherer S.E."/>
            <person name="Richards S."/>
            <person name="Blissard G.W."/>
        </authorList>
    </citation>
    <scope>NUCLEOTIDE SEQUENCE</scope>
</reference>
<evidence type="ECO:0000313" key="4">
    <source>
        <dbReference type="EMBL" id="KAG6465056.1"/>
    </source>
</evidence>
<feature type="compositionally biased region" description="Low complexity" evidence="2">
    <location>
        <begin position="90"/>
        <end position="115"/>
    </location>
</feature>
<name>A0A921ZWZ0_MANSE</name>
<dbReference type="Proteomes" id="UP000791440">
    <property type="component" value="Unassembled WGS sequence"/>
</dbReference>
<accession>A0A921ZWZ0</accession>
<protein>
    <recommendedName>
        <fullName evidence="3">BAT2 N-terminal domain-containing protein</fullName>
    </recommendedName>
</protein>
<gene>
    <name evidence="4" type="ORF">O3G_MSEX014911</name>
</gene>
<evidence type="ECO:0000256" key="2">
    <source>
        <dbReference type="SAM" id="MobiDB-lite"/>
    </source>
</evidence>
<organism evidence="4 5">
    <name type="scientific">Manduca sexta</name>
    <name type="common">Tobacco hawkmoth</name>
    <name type="synonym">Tobacco hornworm</name>
    <dbReference type="NCBI Taxonomy" id="7130"/>
    <lineage>
        <taxon>Eukaryota</taxon>
        <taxon>Metazoa</taxon>
        <taxon>Ecdysozoa</taxon>
        <taxon>Arthropoda</taxon>
        <taxon>Hexapoda</taxon>
        <taxon>Insecta</taxon>
        <taxon>Pterygota</taxon>
        <taxon>Neoptera</taxon>
        <taxon>Endopterygota</taxon>
        <taxon>Lepidoptera</taxon>
        <taxon>Glossata</taxon>
        <taxon>Ditrysia</taxon>
        <taxon>Bombycoidea</taxon>
        <taxon>Sphingidae</taxon>
        <taxon>Sphinginae</taxon>
        <taxon>Sphingini</taxon>
        <taxon>Manduca</taxon>
    </lineage>
</organism>
<feature type="domain" description="BAT2 N-terminal" evidence="3">
    <location>
        <begin position="17"/>
        <end position="119"/>
    </location>
</feature>
<feature type="compositionally biased region" description="Polar residues" evidence="2">
    <location>
        <begin position="38"/>
        <end position="50"/>
    </location>
</feature>
<proteinExistence type="predicted"/>
<keyword evidence="5" id="KW-1185">Reference proteome</keyword>
<feature type="compositionally biased region" description="Low complexity" evidence="2">
    <location>
        <begin position="184"/>
        <end position="197"/>
    </location>
</feature>
<comment type="caution">
    <text evidence="4">The sequence shown here is derived from an EMBL/GenBank/DDBJ whole genome shotgun (WGS) entry which is preliminary data.</text>
</comment>
<dbReference type="PANTHER" id="PTHR14038:SF0">
    <property type="entry name" value="LP18708P"/>
    <property type="match status" value="1"/>
</dbReference>
<dbReference type="EMBL" id="JH669346">
    <property type="protein sequence ID" value="KAG6465056.1"/>
    <property type="molecule type" value="Genomic_DNA"/>
</dbReference>
<dbReference type="AlphaFoldDB" id="A0A921ZWZ0"/>
<dbReference type="InterPro" id="IPR009738">
    <property type="entry name" value="BAT2_N"/>
</dbReference>